<proteinExistence type="predicted"/>
<evidence type="ECO:0000313" key="2">
    <source>
        <dbReference type="Proteomes" id="UP000030711"/>
    </source>
</evidence>
<dbReference type="Proteomes" id="UP000030711">
    <property type="component" value="Chromosome 10"/>
</dbReference>
<protein>
    <submittedName>
        <fullName evidence="1">Uncharacterized protein</fullName>
    </submittedName>
</protein>
<comment type="caution">
    <text evidence="1">The sequence shown here is derived from an EMBL/GenBank/DDBJ whole genome shotgun (WGS) entry which is preliminary data.</text>
</comment>
<dbReference type="EMBL" id="CM064444">
    <property type="protein sequence ID" value="KAK3410703.1"/>
    <property type="molecule type" value="Genomic_DNA"/>
</dbReference>
<gene>
    <name evidence="1" type="ORF">EUGRSUZ_J02713</name>
</gene>
<reference evidence="1 2" key="1">
    <citation type="journal article" date="2014" name="Nature">
        <title>The genome of Eucalyptus grandis.</title>
        <authorList>
            <person name="Myburg A.A."/>
            <person name="Grattapaglia D."/>
            <person name="Tuskan G.A."/>
            <person name="Hellsten U."/>
            <person name="Hayes R.D."/>
            <person name="Grimwood J."/>
            <person name="Jenkins J."/>
            <person name="Lindquist E."/>
            <person name="Tice H."/>
            <person name="Bauer D."/>
            <person name="Goodstein D.M."/>
            <person name="Dubchak I."/>
            <person name="Poliakov A."/>
            <person name="Mizrachi E."/>
            <person name="Kullan A.R."/>
            <person name="Hussey S.G."/>
            <person name="Pinard D."/>
            <person name="van der Merwe K."/>
            <person name="Singh P."/>
            <person name="van Jaarsveld I."/>
            <person name="Silva-Junior O.B."/>
            <person name="Togawa R.C."/>
            <person name="Pappas M.R."/>
            <person name="Faria D.A."/>
            <person name="Sansaloni C.P."/>
            <person name="Petroli C.D."/>
            <person name="Yang X."/>
            <person name="Ranjan P."/>
            <person name="Tschaplinski T.J."/>
            <person name="Ye C.Y."/>
            <person name="Li T."/>
            <person name="Sterck L."/>
            <person name="Vanneste K."/>
            <person name="Murat F."/>
            <person name="Soler M."/>
            <person name="Clemente H.S."/>
            <person name="Saidi N."/>
            <person name="Cassan-Wang H."/>
            <person name="Dunand C."/>
            <person name="Hefer C.A."/>
            <person name="Bornberg-Bauer E."/>
            <person name="Kersting A.R."/>
            <person name="Vining K."/>
            <person name="Amarasinghe V."/>
            <person name="Ranik M."/>
            <person name="Naithani S."/>
            <person name="Elser J."/>
            <person name="Boyd A.E."/>
            <person name="Liston A."/>
            <person name="Spatafora J.W."/>
            <person name="Dharmwardhana P."/>
            <person name="Raja R."/>
            <person name="Sullivan C."/>
            <person name="Romanel E."/>
            <person name="Alves-Ferreira M."/>
            <person name="Kulheim C."/>
            <person name="Foley W."/>
            <person name="Carocha V."/>
            <person name="Paiva J."/>
            <person name="Kudrna D."/>
            <person name="Brommonschenkel S.H."/>
            <person name="Pasquali G."/>
            <person name="Byrne M."/>
            <person name="Rigault P."/>
            <person name="Tibbits J."/>
            <person name="Spokevicius A."/>
            <person name="Jones R.C."/>
            <person name="Steane D.A."/>
            <person name="Vaillancourt R.E."/>
            <person name="Potts B.M."/>
            <person name="Joubert F."/>
            <person name="Barry K."/>
            <person name="Pappas G.J."/>
            <person name="Strauss S.H."/>
            <person name="Jaiswal P."/>
            <person name="Grima-Pettenati J."/>
            <person name="Salse J."/>
            <person name="Van de Peer Y."/>
            <person name="Rokhsar D.S."/>
            <person name="Schmutz J."/>
        </authorList>
    </citation>
    <scope>NUCLEOTIDE SEQUENCE [LARGE SCALE GENOMIC DNA]</scope>
    <source>
        <strain evidence="2">cv. BRASUZ1</strain>
        <tissue evidence="1">Leaf extractions</tissue>
    </source>
</reference>
<accession>A0ACC3J9E4</accession>
<organism evidence="1 2">
    <name type="scientific">Eucalyptus grandis</name>
    <name type="common">Flooded gum</name>
    <dbReference type="NCBI Taxonomy" id="71139"/>
    <lineage>
        <taxon>Eukaryota</taxon>
        <taxon>Viridiplantae</taxon>
        <taxon>Streptophyta</taxon>
        <taxon>Embryophyta</taxon>
        <taxon>Tracheophyta</taxon>
        <taxon>Spermatophyta</taxon>
        <taxon>Magnoliopsida</taxon>
        <taxon>eudicotyledons</taxon>
        <taxon>Gunneridae</taxon>
        <taxon>Pentapetalae</taxon>
        <taxon>rosids</taxon>
        <taxon>malvids</taxon>
        <taxon>Myrtales</taxon>
        <taxon>Myrtaceae</taxon>
        <taxon>Myrtoideae</taxon>
        <taxon>Eucalypteae</taxon>
        <taxon>Eucalyptus</taxon>
    </lineage>
</organism>
<evidence type="ECO:0000313" key="1">
    <source>
        <dbReference type="EMBL" id="KAK3410703.1"/>
    </source>
</evidence>
<sequence length="233" mass="25950">MSRLTVFKYDEILTITKNFEREIGEGAFGKVYLGKLGDETKVAVKVLSESSWQGLDYLHKGCVQPIIHRYIKASNILLNENMQAKLSDFGLSRPLAAENGTYKSTSPLGTPGYLPPEYQPSAHELNQKGDVYCFGIVLLELLTGQQAMMPSGEGKSTPIREWAISIIESGDMQRLMDRRLQGKFDIDSAKIAANVAEFCTRKEADTRPDINCVLADLKRAIELASKHKYEDGN</sequence>
<keyword evidence="2" id="KW-1185">Reference proteome</keyword>
<name>A0ACC3J9E4_EUCGR</name>